<accession>A0A0E0QQ88</accession>
<dbReference type="Proteomes" id="UP000008022">
    <property type="component" value="Unassembled WGS sequence"/>
</dbReference>
<reference evidence="3" key="1">
    <citation type="submission" date="2013-06" db="EMBL/GenBank/DDBJ databases">
        <authorList>
            <person name="Zhao Q."/>
        </authorList>
    </citation>
    <scope>NUCLEOTIDE SEQUENCE</scope>
    <source>
        <strain evidence="3">cv. W1943</strain>
    </source>
</reference>
<name>A0A0E0QQ88_ORYRU</name>
<dbReference type="AlphaFoldDB" id="A0A0E0QQ88"/>
<dbReference type="Gramene" id="ORUFI09G07600.1">
    <property type="protein sequence ID" value="ORUFI09G07600.1"/>
    <property type="gene ID" value="ORUFI09G07600"/>
</dbReference>
<dbReference type="HOGENOM" id="CLU_2473002_0_0_1"/>
<feature type="compositionally biased region" description="Gly residues" evidence="1">
    <location>
        <begin position="17"/>
        <end position="28"/>
    </location>
</feature>
<evidence type="ECO:0000313" key="2">
    <source>
        <dbReference type="EnsemblPlants" id="ORUFI09G07600.1"/>
    </source>
</evidence>
<feature type="region of interest" description="Disordered" evidence="1">
    <location>
        <begin position="45"/>
        <end position="67"/>
    </location>
</feature>
<evidence type="ECO:0000256" key="1">
    <source>
        <dbReference type="SAM" id="MobiDB-lite"/>
    </source>
</evidence>
<evidence type="ECO:0008006" key="4">
    <source>
        <dbReference type="Google" id="ProtNLM"/>
    </source>
</evidence>
<sequence>MADAAVQKGGDSKVSHGGSGIGGLSDGRGGIGGVSLRAAAVGGLQGDGDSLAAATPSPSPDPMGGEAAAYTVTMGGEEACRRRAGEGR</sequence>
<proteinExistence type="predicted"/>
<feature type="region of interest" description="Disordered" evidence="1">
    <location>
        <begin position="1"/>
        <end position="28"/>
    </location>
</feature>
<protein>
    <recommendedName>
        <fullName evidence="4">DUF834 domain-containing protein</fullName>
    </recommendedName>
</protein>
<dbReference type="EnsemblPlants" id="ORUFI09G07600.1">
    <property type="protein sequence ID" value="ORUFI09G07600.1"/>
    <property type="gene ID" value="ORUFI09G07600"/>
</dbReference>
<evidence type="ECO:0000313" key="3">
    <source>
        <dbReference type="Proteomes" id="UP000008022"/>
    </source>
</evidence>
<organism evidence="2 3">
    <name type="scientific">Oryza rufipogon</name>
    <name type="common">Brownbeard rice</name>
    <name type="synonym">Asian wild rice</name>
    <dbReference type="NCBI Taxonomy" id="4529"/>
    <lineage>
        <taxon>Eukaryota</taxon>
        <taxon>Viridiplantae</taxon>
        <taxon>Streptophyta</taxon>
        <taxon>Embryophyta</taxon>
        <taxon>Tracheophyta</taxon>
        <taxon>Spermatophyta</taxon>
        <taxon>Magnoliopsida</taxon>
        <taxon>Liliopsida</taxon>
        <taxon>Poales</taxon>
        <taxon>Poaceae</taxon>
        <taxon>BOP clade</taxon>
        <taxon>Oryzoideae</taxon>
        <taxon>Oryzeae</taxon>
        <taxon>Oryzinae</taxon>
        <taxon>Oryza</taxon>
    </lineage>
</organism>
<reference evidence="2" key="2">
    <citation type="submission" date="2015-06" db="UniProtKB">
        <authorList>
            <consortium name="EnsemblPlants"/>
        </authorList>
    </citation>
    <scope>IDENTIFICATION</scope>
</reference>
<keyword evidence="3" id="KW-1185">Reference proteome</keyword>